<evidence type="ECO:0000313" key="1">
    <source>
        <dbReference type="EMBL" id="OCL95156.1"/>
    </source>
</evidence>
<keyword evidence="2" id="KW-1185">Reference proteome</keyword>
<sequence length="215" mass="26202">MICPNCKNKKFYNLANDYIKCKKCAKKLSLKKIEKDILIIEKFCEAKNALQSSKELNLNYKTIKDRFDLFRKKIAVFLENSYQASIKDYSEYEEFYYFKQRGKSKKVKSLDEAINIIGFHSNQKVYTLLMPNIKYRTFATNDEDFFQYLLWYKLQSQNSHKTTLKLFWEFLEDELKKYKGVDENNFFYYLKECEFRFNYNKNEQLEILNSIYFKE</sequence>
<dbReference type="EMBL" id="LLKQ01000001">
    <property type="protein sequence ID" value="OCL95156.1"/>
    <property type="molecule type" value="Genomic_DNA"/>
</dbReference>
<accession>A0A1C7WN12</accession>
<dbReference type="RefSeq" id="WP_066172468.1">
    <property type="nucleotide sequence ID" value="NZ_CP035926.1"/>
</dbReference>
<protein>
    <recommendedName>
        <fullName evidence="3">Transposase</fullName>
    </recommendedName>
</protein>
<organism evidence="1 2">
    <name type="scientific">Aliarcobacter thereius LMG 24486</name>
    <dbReference type="NCBI Taxonomy" id="1032240"/>
    <lineage>
        <taxon>Bacteria</taxon>
        <taxon>Pseudomonadati</taxon>
        <taxon>Campylobacterota</taxon>
        <taxon>Epsilonproteobacteria</taxon>
        <taxon>Campylobacterales</taxon>
        <taxon>Arcobacteraceae</taxon>
        <taxon>Aliarcobacter</taxon>
    </lineage>
</organism>
<dbReference type="Proteomes" id="UP000092987">
    <property type="component" value="Unassembled WGS sequence"/>
</dbReference>
<evidence type="ECO:0000313" key="2">
    <source>
        <dbReference type="Proteomes" id="UP000092987"/>
    </source>
</evidence>
<evidence type="ECO:0008006" key="3">
    <source>
        <dbReference type="Google" id="ProtNLM"/>
    </source>
</evidence>
<comment type="caution">
    <text evidence="1">The sequence shown here is derived from an EMBL/GenBank/DDBJ whole genome shotgun (WGS) entry which is preliminary data.</text>
</comment>
<reference evidence="1 2" key="1">
    <citation type="submission" date="2015-10" db="EMBL/GenBank/DDBJ databases">
        <authorList>
            <person name="Rovetto F.F."/>
            <person name="Cocolin L.L."/>
            <person name="Illeghems K.K."/>
            <person name="Van Nieuwerbuegh F.F."/>
            <person name="Houf K.K."/>
        </authorList>
    </citation>
    <scope>NUCLEOTIDE SEQUENCE [LARGE SCALE GENOMIC DNA]</scope>
    <source>
        <strain evidence="1 2">LMG 24486</strain>
    </source>
</reference>
<name>A0A1C7WN12_9BACT</name>
<gene>
    <name evidence="1" type="ORF">AA347_00607</name>
</gene>
<proteinExistence type="predicted"/>